<dbReference type="Gene3D" id="3.30.70.270">
    <property type="match status" value="1"/>
</dbReference>
<name>A0ABQ2YNW0_9GAMM</name>
<dbReference type="PANTHER" id="PTHR33121">
    <property type="entry name" value="CYCLIC DI-GMP PHOSPHODIESTERASE PDEF"/>
    <property type="match status" value="1"/>
</dbReference>
<keyword evidence="1" id="KW-0472">Membrane</keyword>
<dbReference type="SMART" id="SM00052">
    <property type="entry name" value="EAL"/>
    <property type="match status" value="1"/>
</dbReference>
<dbReference type="InterPro" id="IPR043128">
    <property type="entry name" value="Rev_trsase/Diguanyl_cyclase"/>
</dbReference>
<dbReference type="Pfam" id="PF00990">
    <property type="entry name" value="GGDEF"/>
    <property type="match status" value="1"/>
</dbReference>
<dbReference type="SUPFAM" id="SSF141868">
    <property type="entry name" value="EAL domain-like"/>
    <property type="match status" value="1"/>
</dbReference>
<evidence type="ECO:0000259" key="2">
    <source>
        <dbReference type="PROSITE" id="PS50883"/>
    </source>
</evidence>
<keyword evidence="1" id="KW-0812">Transmembrane</keyword>
<dbReference type="Gene3D" id="3.20.20.450">
    <property type="entry name" value="EAL domain"/>
    <property type="match status" value="1"/>
</dbReference>
<dbReference type="InterPro" id="IPR029787">
    <property type="entry name" value="Nucleotide_cyclase"/>
</dbReference>
<gene>
    <name evidence="4" type="ORF">GCM10007160_17510</name>
</gene>
<feature type="transmembrane region" description="Helical" evidence="1">
    <location>
        <begin position="67"/>
        <end position="88"/>
    </location>
</feature>
<feature type="transmembrane region" description="Helical" evidence="1">
    <location>
        <begin position="35"/>
        <end position="55"/>
    </location>
</feature>
<evidence type="ECO:0000313" key="4">
    <source>
        <dbReference type="EMBL" id="GGX90543.1"/>
    </source>
</evidence>
<proteinExistence type="predicted"/>
<dbReference type="InterPro" id="IPR035919">
    <property type="entry name" value="EAL_sf"/>
</dbReference>
<dbReference type="SMART" id="SM00267">
    <property type="entry name" value="GGDEF"/>
    <property type="match status" value="1"/>
</dbReference>
<sequence length="525" mass="58062">MGAGTLAVYLTGGTTYSYPYLMLVPVLLAAAWYELPGALVVAMAAGLLMAAMPLDVADGTSQAPSNWLIRLGLYLALGAIAGWLFHLLRKSSETREIVARTDPRSGLPNPIALKEDLADWLAASRRHGTSVGLILVRITDITDVLEAMGADASDELVSAISERLSCEVPEVEGIYHFNTAELMLVLSDIAHDELERIARRLAEVGEDNLVVQDVPMRAQLVLGSSLQQARDTQPDDLIHEARIAMFAALEKQRFHCHFSPAFKRRTVQTIKMISQVRRGLEQGEFELHYQPKIRLLDGRVCGCEGLIRWRDGEGGLISPGLFMPKVENTTLIAPLTRFVASEACRFVADDPGSVSINFSVRNLFDEELLHMLQDMVEEHRIAPQRLEIEITESALMQDLGAAKRAIERMRCHGIGVSIDDFGTGFASFNYLRHLPITGLKIDRAFVNGLELDERARKLIACMIDVGHALDLVVTAEGVENAMQRDILRELGCDQAQGFLYAPALPLDRYHEWRRAYAACQGNSFG</sequence>
<dbReference type="CDD" id="cd01948">
    <property type="entry name" value="EAL"/>
    <property type="match status" value="1"/>
</dbReference>
<dbReference type="InterPro" id="IPR000160">
    <property type="entry name" value="GGDEF_dom"/>
</dbReference>
<evidence type="ECO:0000256" key="1">
    <source>
        <dbReference type="SAM" id="Phobius"/>
    </source>
</evidence>
<accession>A0ABQ2YNW0</accession>
<comment type="caution">
    <text evidence="4">The sequence shown here is derived from an EMBL/GenBank/DDBJ whole genome shotgun (WGS) entry which is preliminary data.</text>
</comment>
<evidence type="ECO:0008006" key="6">
    <source>
        <dbReference type="Google" id="ProtNLM"/>
    </source>
</evidence>
<feature type="domain" description="EAL" evidence="2">
    <location>
        <begin position="269"/>
        <end position="517"/>
    </location>
</feature>
<dbReference type="EMBL" id="BMXS01000007">
    <property type="protein sequence ID" value="GGX90543.1"/>
    <property type="molecule type" value="Genomic_DNA"/>
</dbReference>
<evidence type="ECO:0000259" key="3">
    <source>
        <dbReference type="PROSITE" id="PS50887"/>
    </source>
</evidence>
<dbReference type="SUPFAM" id="SSF55073">
    <property type="entry name" value="Nucleotide cyclase"/>
    <property type="match status" value="1"/>
</dbReference>
<keyword evidence="1" id="KW-1133">Transmembrane helix</keyword>
<dbReference type="PROSITE" id="PS50887">
    <property type="entry name" value="GGDEF"/>
    <property type="match status" value="1"/>
</dbReference>
<dbReference type="Pfam" id="PF00563">
    <property type="entry name" value="EAL"/>
    <property type="match status" value="1"/>
</dbReference>
<dbReference type="PANTHER" id="PTHR33121:SF79">
    <property type="entry name" value="CYCLIC DI-GMP PHOSPHODIESTERASE PDED-RELATED"/>
    <property type="match status" value="1"/>
</dbReference>
<keyword evidence="5" id="KW-1185">Reference proteome</keyword>
<feature type="transmembrane region" description="Helical" evidence="1">
    <location>
        <begin position="6"/>
        <end position="28"/>
    </location>
</feature>
<dbReference type="InterPro" id="IPR050706">
    <property type="entry name" value="Cyclic-di-GMP_PDE-like"/>
</dbReference>
<protein>
    <recommendedName>
        <fullName evidence="6">EAL domain-containing protein</fullName>
    </recommendedName>
</protein>
<reference evidence="5" key="1">
    <citation type="journal article" date="2019" name="Int. J. Syst. Evol. Microbiol.">
        <title>The Global Catalogue of Microorganisms (GCM) 10K type strain sequencing project: providing services to taxonomists for standard genome sequencing and annotation.</title>
        <authorList>
            <consortium name="The Broad Institute Genomics Platform"/>
            <consortium name="The Broad Institute Genome Sequencing Center for Infectious Disease"/>
            <person name="Wu L."/>
            <person name="Ma J."/>
        </authorList>
    </citation>
    <scope>NUCLEOTIDE SEQUENCE [LARGE SCALE GENOMIC DNA]</scope>
    <source>
        <strain evidence="5">KCTC 22228</strain>
    </source>
</reference>
<dbReference type="PROSITE" id="PS50883">
    <property type="entry name" value="EAL"/>
    <property type="match status" value="1"/>
</dbReference>
<feature type="domain" description="GGDEF" evidence="3">
    <location>
        <begin position="129"/>
        <end position="261"/>
    </location>
</feature>
<dbReference type="InterPro" id="IPR001633">
    <property type="entry name" value="EAL_dom"/>
</dbReference>
<evidence type="ECO:0000313" key="5">
    <source>
        <dbReference type="Proteomes" id="UP000653056"/>
    </source>
</evidence>
<organism evidence="4 5">
    <name type="scientific">Litchfieldella qijiaojingensis</name>
    <dbReference type="NCBI Taxonomy" id="980347"/>
    <lineage>
        <taxon>Bacteria</taxon>
        <taxon>Pseudomonadati</taxon>
        <taxon>Pseudomonadota</taxon>
        <taxon>Gammaproteobacteria</taxon>
        <taxon>Oceanospirillales</taxon>
        <taxon>Halomonadaceae</taxon>
        <taxon>Litchfieldella</taxon>
    </lineage>
</organism>
<dbReference type="Proteomes" id="UP000653056">
    <property type="component" value="Unassembled WGS sequence"/>
</dbReference>